<evidence type="ECO:0000259" key="4">
    <source>
        <dbReference type="Pfam" id="PF22666"/>
    </source>
</evidence>
<dbReference type="EMBL" id="JBHSFZ010000004">
    <property type="protein sequence ID" value="MFC4593229.1"/>
    <property type="molecule type" value="Genomic_DNA"/>
</dbReference>
<keyword evidence="2 5" id="KW-0378">Hydrolase</keyword>
<name>A0ABV9EZ28_9SPHN</name>
<dbReference type="NCBIfam" id="NF045579">
    <property type="entry name" value="rhamnoside_JR"/>
    <property type="match status" value="1"/>
</dbReference>
<feature type="domain" description="Beta-mannosidase-like galactose-binding" evidence="4">
    <location>
        <begin position="1004"/>
        <end position="1074"/>
    </location>
</feature>
<keyword evidence="6" id="KW-1185">Reference proteome</keyword>
<evidence type="ECO:0000313" key="6">
    <source>
        <dbReference type="Proteomes" id="UP001595957"/>
    </source>
</evidence>
<comment type="caution">
    <text evidence="5">The sequence shown here is derived from an EMBL/GenBank/DDBJ whole genome shotgun (WGS) entry which is preliminary data.</text>
</comment>
<accession>A0ABV9EZ28</accession>
<feature type="chain" id="PRO_5046045614" evidence="3">
    <location>
        <begin position="23"/>
        <end position="1117"/>
    </location>
</feature>
<sequence length="1117" mass="121382">MKRALKLLLTASVAFASMPGLSQDLLHEGFQNPPQEARPRVWWHWLNGAISEQGIKQDLDWLHRSGIGGVQIFYGAMPNNDGVVTPPVRYMSPEWKTAFRSAVAQAADKGMEVTIPTSAGWSETGAPFVKAADGMKKFVWTESDVVGGRRFQGILPRPSDASGPIGGIEFGENRLTHGAIGPQPPRLYVDSRVIAYHVPATEHALPLPKVTTSKGEVPAAGLFDRRLVKAIEIDRPSNKNPGWVRFDYPRPVTLRSLTVVLEPKKPEIAVSTEIPAWLEVSEDGVTFRKVADITAGSFTQNTNSFAPVTGRIFRVVLQPAPATLPALDMAPGALLQPGLALSPPGKMLTISEMALSSDARIERFEEKAGFASLPDYYAVPTPAVGPRDVIDRLSVIDLTSRMKADGTLDWTPPKGRWRVVRLGYSLTGHMNGPTTAEATGLEVDKLSAPRVQAFMKQYLDEYAQTLGPDLVGKRGLQATLNDSIEAGFQNWTDDILDQFAKRRGYDPAPWLPVLTGRIVDSAAASDAFLYDFRRTLTDLMAEAHYGSVAQIAHARGLTAYGEALEAPNRPSLGDDLAMRSHADVPMGAMWMFKPGRGPQPAHAADIKGAASAAHLYGRTYVGAESMSSMFQYWAASPRELKHVADTEFALGVNRFSIHSSVHQPLIDKAPGLSLWLFGQYFNRNESWAEQARPWVDYLARTSWMLSQGRYAADVAYFYGEEAPIVTLADQGRLKDAPTRYGYDFINADALAGLTSVKNGTIVTPSGMRYRVLQLGGASQRITLPTLRRIAELVEAGAVVVGDKPSSSPSLADDIGAFKVLADRLWSGGPETRVGAGRVLSAMPVEAALARIGLTPDQEVLGQAGNALRFLHRTLEDVDLWFVSNPEGNAFMGDVAFRATGRAPELWDAETGTSSPLSYRTENGRTIVPLRLDGSGSVLVVFRKPTRETAHTVTPPAEHTLATIDGDWSVTFQPDRGAPDGIVKMPAGSWTDSKETGIRYFSGVATYSRTVRVPRTKAGSRTILSLGEVNDLAELWVNGTHVRTLWHAPYRADVTDALRRGDNHVEIKVANRWVNRLIGDAQPGAAKVGWVVAPAYSAKAPLLSSGLKGPVTLIEARN</sequence>
<organism evidence="5 6">
    <name type="scientific">Sphingobium tyrosinilyticum</name>
    <dbReference type="NCBI Taxonomy" id="2715436"/>
    <lineage>
        <taxon>Bacteria</taxon>
        <taxon>Pseudomonadati</taxon>
        <taxon>Pseudomonadota</taxon>
        <taxon>Alphaproteobacteria</taxon>
        <taxon>Sphingomonadales</taxon>
        <taxon>Sphingomonadaceae</taxon>
        <taxon>Sphingobium</taxon>
    </lineage>
</organism>
<dbReference type="Pfam" id="PF22666">
    <property type="entry name" value="Glyco_hydro_2_N2"/>
    <property type="match status" value="1"/>
</dbReference>
<dbReference type="SUPFAM" id="SSF49785">
    <property type="entry name" value="Galactose-binding domain-like"/>
    <property type="match status" value="2"/>
</dbReference>
<evidence type="ECO:0000256" key="3">
    <source>
        <dbReference type="SAM" id="SignalP"/>
    </source>
</evidence>
<dbReference type="InterPro" id="IPR008979">
    <property type="entry name" value="Galactose-bd-like_sf"/>
</dbReference>
<feature type="signal peptide" evidence="3">
    <location>
        <begin position="1"/>
        <end position="22"/>
    </location>
</feature>
<dbReference type="Pfam" id="PF17132">
    <property type="entry name" value="Glyco_hydro_106"/>
    <property type="match status" value="1"/>
</dbReference>
<dbReference type="InterPro" id="IPR054593">
    <property type="entry name" value="Beta-mannosidase-like_N2"/>
</dbReference>
<protein>
    <submittedName>
        <fullName evidence="5">Glycosyl hydrolase</fullName>
    </submittedName>
</protein>
<evidence type="ECO:0000256" key="2">
    <source>
        <dbReference type="ARBA" id="ARBA00022801"/>
    </source>
</evidence>
<dbReference type="Proteomes" id="UP001595957">
    <property type="component" value="Unassembled WGS sequence"/>
</dbReference>
<dbReference type="GO" id="GO:0016787">
    <property type="term" value="F:hydrolase activity"/>
    <property type="evidence" value="ECO:0007669"/>
    <property type="project" value="UniProtKB-KW"/>
</dbReference>
<dbReference type="PANTHER" id="PTHR43817:SF1">
    <property type="entry name" value="HYDROLASE, FAMILY 43, PUTATIVE (AFU_ORTHOLOGUE AFUA_3G01660)-RELATED"/>
    <property type="match status" value="1"/>
</dbReference>
<dbReference type="RefSeq" id="WP_380802501.1">
    <property type="nucleotide sequence ID" value="NZ_JBHSFZ010000004.1"/>
</dbReference>
<evidence type="ECO:0000313" key="5">
    <source>
        <dbReference type="EMBL" id="MFC4593229.1"/>
    </source>
</evidence>
<evidence type="ECO:0000256" key="1">
    <source>
        <dbReference type="ARBA" id="ARBA00022729"/>
    </source>
</evidence>
<keyword evidence="1 3" id="KW-0732">Signal</keyword>
<gene>
    <name evidence="5" type="ORF">ACFO3E_03325</name>
</gene>
<reference evidence="6" key="1">
    <citation type="journal article" date="2019" name="Int. J. Syst. Evol. Microbiol.">
        <title>The Global Catalogue of Microorganisms (GCM) 10K type strain sequencing project: providing services to taxonomists for standard genome sequencing and annotation.</title>
        <authorList>
            <consortium name="The Broad Institute Genomics Platform"/>
            <consortium name="The Broad Institute Genome Sequencing Center for Infectious Disease"/>
            <person name="Wu L."/>
            <person name="Ma J."/>
        </authorList>
    </citation>
    <scope>NUCLEOTIDE SEQUENCE [LARGE SCALE GENOMIC DNA]</scope>
    <source>
        <strain evidence="6">NBRC 103632</strain>
    </source>
</reference>
<dbReference type="Gene3D" id="2.60.120.260">
    <property type="entry name" value="Galactose-binding domain-like"/>
    <property type="match status" value="2"/>
</dbReference>
<dbReference type="PANTHER" id="PTHR43817">
    <property type="entry name" value="GLYCOSYL HYDROLASE"/>
    <property type="match status" value="1"/>
</dbReference>
<proteinExistence type="predicted"/>